<accession>A0A833S674</accession>
<keyword evidence="4" id="KW-1185">Reference proteome</keyword>
<evidence type="ECO:0000313" key="3">
    <source>
        <dbReference type="EMBL" id="KAF4137652.1"/>
    </source>
</evidence>
<keyword evidence="1" id="KW-0732">Signal</keyword>
<feature type="signal peptide" evidence="1">
    <location>
        <begin position="1"/>
        <end position="20"/>
    </location>
</feature>
<evidence type="ECO:0000256" key="1">
    <source>
        <dbReference type="SAM" id="SignalP"/>
    </source>
</evidence>
<gene>
    <name evidence="2" type="ORF">GN244_ATG13885</name>
    <name evidence="3" type="ORF">GN958_ATG13164</name>
</gene>
<feature type="chain" id="PRO_5036239577" description="Secreted RxLR effector peptide protein" evidence="1">
    <location>
        <begin position="21"/>
        <end position="108"/>
    </location>
</feature>
<dbReference type="AlphaFoldDB" id="A0A833S674"/>
<name>A0A833S674_PHYIN</name>
<comment type="caution">
    <text evidence="2">The sequence shown here is derived from an EMBL/GenBank/DDBJ whole genome shotgun (WGS) entry which is preliminary data.</text>
</comment>
<reference evidence="2" key="1">
    <citation type="submission" date="2020-04" db="EMBL/GenBank/DDBJ databases">
        <title>Hybrid Assembly of Korean Phytophthora infestans isolates.</title>
        <authorList>
            <person name="Prokchorchik M."/>
            <person name="Lee Y."/>
            <person name="Seo J."/>
            <person name="Cho J.-H."/>
            <person name="Park Y.-E."/>
            <person name="Jang D.-C."/>
            <person name="Im J.-S."/>
            <person name="Choi J.-G."/>
            <person name="Park H.-J."/>
            <person name="Lee G.-B."/>
            <person name="Lee Y.-G."/>
            <person name="Hong S.-Y."/>
            <person name="Cho K."/>
            <person name="Sohn K.H."/>
        </authorList>
    </citation>
    <scope>NUCLEOTIDE SEQUENCE</scope>
    <source>
        <strain evidence="2">KR_1_A1</strain>
        <strain evidence="3">KR_2_A2</strain>
    </source>
</reference>
<evidence type="ECO:0000313" key="4">
    <source>
        <dbReference type="Proteomes" id="UP000602510"/>
    </source>
</evidence>
<protein>
    <recommendedName>
        <fullName evidence="5">Secreted RxLR effector peptide protein</fullName>
    </recommendedName>
</protein>
<dbReference type="EMBL" id="JAACNO010001773">
    <property type="protein sequence ID" value="KAF4137652.1"/>
    <property type="molecule type" value="Genomic_DNA"/>
</dbReference>
<evidence type="ECO:0000313" key="2">
    <source>
        <dbReference type="EMBL" id="KAF4034156.1"/>
    </source>
</evidence>
<organism evidence="2 4">
    <name type="scientific">Phytophthora infestans</name>
    <name type="common">Potato late blight agent</name>
    <name type="synonym">Botrytis infestans</name>
    <dbReference type="NCBI Taxonomy" id="4787"/>
    <lineage>
        <taxon>Eukaryota</taxon>
        <taxon>Sar</taxon>
        <taxon>Stramenopiles</taxon>
        <taxon>Oomycota</taxon>
        <taxon>Peronosporomycetes</taxon>
        <taxon>Peronosporales</taxon>
        <taxon>Peronosporaceae</taxon>
        <taxon>Phytophthora</taxon>
    </lineage>
</organism>
<dbReference type="EMBL" id="WSZM01000381">
    <property type="protein sequence ID" value="KAF4034156.1"/>
    <property type="molecule type" value="Genomic_DNA"/>
</dbReference>
<dbReference type="Proteomes" id="UP000602510">
    <property type="component" value="Unassembled WGS sequence"/>
</dbReference>
<dbReference type="Proteomes" id="UP000704712">
    <property type="component" value="Unassembled WGS sequence"/>
</dbReference>
<proteinExistence type="predicted"/>
<sequence length="108" mass="12237">MRLTYILGMILAVSFRTSTAIPVTEEYNTIDNGVPPDVIYVVHEDGGRMLRRVEKPAFNGDVIEEERVFGGLTHFFKQLRSASKLKRNGVDALIFYRQVAANLKKAHK</sequence>
<evidence type="ECO:0008006" key="5">
    <source>
        <dbReference type="Google" id="ProtNLM"/>
    </source>
</evidence>